<dbReference type="AlphaFoldDB" id="A0AAW7I9I8"/>
<evidence type="ECO:0000256" key="5">
    <source>
        <dbReference type="ARBA" id="ARBA00023136"/>
    </source>
</evidence>
<feature type="transmembrane region" description="Helical" evidence="6">
    <location>
        <begin position="269"/>
        <end position="291"/>
    </location>
</feature>
<dbReference type="EMBL" id="JAOPLV010000023">
    <property type="protein sequence ID" value="MDM5142851.1"/>
    <property type="molecule type" value="Genomic_DNA"/>
</dbReference>
<dbReference type="InterPro" id="IPR051449">
    <property type="entry name" value="ABC-2_transporter_component"/>
</dbReference>
<dbReference type="PANTHER" id="PTHR30294:SF46">
    <property type="entry name" value="ABC TRANSPORTER PERMEASE"/>
    <property type="match status" value="1"/>
</dbReference>
<feature type="domain" description="ABC-2 type transporter transmembrane" evidence="7">
    <location>
        <begin position="22"/>
        <end position="373"/>
    </location>
</feature>
<gene>
    <name evidence="8" type="ORF">OB935_21640</name>
    <name evidence="9" type="ORF">OB959_24195</name>
</gene>
<evidence type="ECO:0000313" key="9">
    <source>
        <dbReference type="EMBL" id="MDM5142851.1"/>
    </source>
</evidence>
<dbReference type="EMBL" id="JAOPLL010000022">
    <property type="protein sequence ID" value="MDM5074409.1"/>
    <property type="molecule type" value="Genomic_DNA"/>
</dbReference>
<keyword evidence="4 6" id="KW-1133">Transmembrane helix</keyword>
<evidence type="ECO:0000256" key="3">
    <source>
        <dbReference type="ARBA" id="ARBA00022692"/>
    </source>
</evidence>
<proteinExistence type="predicted"/>
<sequence>MLGFWDLLRLELRTLLADRAIMLTLFGGVFFYSFLYPQPYLQQLPREEPVVVVNEDGSQLSRQLEFMADATPQVKLVARANSLEEARQLLMAGQGSGILHIPRHFYRDLMQGRSVTLSYAGDASYFLVYGTIAEGLALAGGSLAAQIKVTRLLSQGEALPQAAMGWNSVGLNVLPVFNPTMGYVNYVVPAVFVLILHQVLLMGTGILGATQNQRSGRGESGYWQSAPVLALLLARTLVVGGLFVLPVTYFFGFCFDHYNIVRTAEPAELWLFTLPFLLATTWLGIVLGALFTRRDLPTQVVLLSSMPLVFLAGFIWPLELIPTPLNWLAQWVPSTPAIEGFLRLNQMGAEFAQVSRYWWQLWGLALLYGALACLLLRWRQRSLVDEAVASGGVAAETATEPGPSAS</sequence>
<feature type="transmembrane region" description="Helical" evidence="6">
    <location>
        <begin position="357"/>
        <end position="376"/>
    </location>
</feature>
<evidence type="ECO:0000256" key="4">
    <source>
        <dbReference type="ARBA" id="ARBA00022989"/>
    </source>
</evidence>
<dbReference type="PANTHER" id="PTHR30294">
    <property type="entry name" value="MEMBRANE COMPONENT OF ABC TRANSPORTER YHHJ-RELATED"/>
    <property type="match status" value="1"/>
</dbReference>
<dbReference type="Gene3D" id="3.40.1710.10">
    <property type="entry name" value="abc type-2 transporter like domain"/>
    <property type="match status" value="1"/>
</dbReference>
<feature type="transmembrane region" description="Helical" evidence="6">
    <location>
        <begin position="300"/>
        <end position="318"/>
    </location>
</feature>
<evidence type="ECO:0000259" key="7">
    <source>
        <dbReference type="Pfam" id="PF12698"/>
    </source>
</evidence>
<evidence type="ECO:0000256" key="1">
    <source>
        <dbReference type="ARBA" id="ARBA00004651"/>
    </source>
</evidence>
<dbReference type="InterPro" id="IPR013525">
    <property type="entry name" value="ABC2_TM"/>
</dbReference>
<accession>A0AAW7I9I8</accession>
<dbReference type="Proteomes" id="UP001168216">
    <property type="component" value="Unassembled WGS sequence"/>
</dbReference>
<keyword evidence="3 6" id="KW-0812">Transmembrane</keyword>
<feature type="transmembrane region" description="Helical" evidence="6">
    <location>
        <begin position="183"/>
        <end position="207"/>
    </location>
</feature>
<dbReference type="GO" id="GO:0005886">
    <property type="term" value="C:plasma membrane"/>
    <property type="evidence" value="ECO:0007669"/>
    <property type="project" value="UniProtKB-SubCell"/>
</dbReference>
<evidence type="ECO:0000313" key="10">
    <source>
        <dbReference type="Proteomes" id="UP001168107"/>
    </source>
</evidence>
<dbReference type="RefSeq" id="WP_290019786.1">
    <property type="nucleotide sequence ID" value="NZ_JAOPLL010000022.1"/>
</dbReference>
<feature type="transmembrane region" description="Helical" evidence="6">
    <location>
        <begin position="20"/>
        <end position="36"/>
    </location>
</feature>
<keyword evidence="5 6" id="KW-0472">Membrane</keyword>
<organism evidence="9 11">
    <name type="scientific">Aeromonas bestiarum</name>
    <dbReference type="NCBI Taxonomy" id="105751"/>
    <lineage>
        <taxon>Bacteria</taxon>
        <taxon>Pseudomonadati</taxon>
        <taxon>Pseudomonadota</taxon>
        <taxon>Gammaproteobacteria</taxon>
        <taxon>Aeromonadales</taxon>
        <taxon>Aeromonadaceae</taxon>
        <taxon>Aeromonas</taxon>
    </lineage>
</organism>
<comment type="caution">
    <text evidence="9">The sequence shown here is derived from an EMBL/GenBank/DDBJ whole genome shotgun (WGS) entry which is preliminary data.</text>
</comment>
<evidence type="ECO:0000313" key="8">
    <source>
        <dbReference type="EMBL" id="MDM5074409.1"/>
    </source>
</evidence>
<dbReference type="Pfam" id="PF12698">
    <property type="entry name" value="ABC2_membrane_3"/>
    <property type="match status" value="1"/>
</dbReference>
<dbReference type="Proteomes" id="UP001168107">
    <property type="component" value="Unassembled WGS sequence"/>
</dbReference>
<comment type="subcellular location">
    <subcellularLocation>
        <location evidence="1">Cell membrane</location>
        <topology evidence="1">Multi-pass membrane protein</topology>
    </subcellularLocation>
</comment>
<feature type="transmembrane region" description="Helical" evidence="6">
    <location>
        <begin position="228"/>
        <end position="249"/>
    </location>
</feature>
<protein>
    <submittedName>
        <fullName evidence="9">ABC transporter permease</fullName>
    </submittedName>
</protein>
<name>A0AAW7I9I8_9GAMM</name>
<dbReference type="GO" id="GO:0140359">
    <property type="term" value="F:ABC-type transporter activity"/>
    <property type="evidence" value="ECO:0007669"/>
    <property type="project" value="InterPro"/>
</dbReference>
<evidence type="ECO:0000313" key="11">
    <source>
        <dbReference type="Proteomes" id="UP001168216"/>
    </source>
</evidence>
<reference evidence="9" key="1">
    <citation type="submission" date="2023-08" db="EMBL/GenBank/DDBJ databases">
        <title>WGS of Aeromonas isolates.</title>
        <authorList>
            <person name="Lee H."/>
        </authorList>
    </citation>
    <scope>NUCLEOTIDE SEQUENCE</scope>
    <source>
        <strain evidence="9">SL22</strain>
        <strain evidence="8">SU58-3</strain>
    </source>
</reference>
<keyword evidence="10" id="KW-1185">Reference proteome</keyword>
<keyword evidence="2" id="KW-1003">Cell membrane</keyword>
<evidence type="ECO:0000256" key="2">
    <source>
        <dbReference type="ARBA" id="ARBA00022475"/>
    </source>
</evidence>
<evidence type="ECO:0000256" key="6">
    <source>
        <dbReference type="SAM" id="Phobius"/>
    </source>
</evidence>